<sequence>MCQSIFKDKVKIKESKEVIKRKNKDGINENGLRDLESK</sequence>
<dbReference type="Proteomes" id="UP000054995">
    <property type="component" value="Unassembled WGS sequence"/>
</dbReference>
<dbReference type="EMBL" id="JYDT01001562">
    <property type="protein sequence ID" value="KRY64390.1"/>
    <property type="molecule type" value="Genomic_DNA"/>
</dbReference>
<organism evidence="1 2">
    <name type="scientific">Trichinella pseudospiralis</name>
    <name type="common">Parasitic roundworm</name>
    <dbReference type="NCBI Taxonomy" id="6337"/>
    <lineage>
        <taxon>Eukaryota</taxon>
        <taxon>Metazoa</taxon>
        <taxon>Ecdysozoa</taxon>
        <taxon>Nematoda</taxon>
        <taxon>Enoplea</taxon>
        <taxon>Dorylaimia</taxon>
        <taxon>Trichinellida</taxon>
        <taxon>Trichinellidae</taxon>
        <taxon>Trichinella</taxon>
    </lineage>
</organism>
<evidence type="ECO:0000313" key="1">
    <source>
        <dbReference type="EMBL" id="KRY64390.1"/>
    </source>
</evidence>
<protein>
    <submittedName>
        <fullName evidence="1">Uncharacterized protein</fullName>
    </submittedName>
</protein>
<evidence type="ECO:0000313" key="2">
    <source>
        <dbReference type="Proteomes" id="UP000054995"/>
    </source>
</evidence>
<proteinExistence type="predicted"/>
<dbReference type="AlphaFoldDB" id="A0A0V1DSX8"/>
<comment type="caution">
    <text evidence="1">The sequence shown here is derived from an EMBL/GenBank/DDBJ whole genome shotgun (WGS) entry which is preliminary data.</text>
</comment>
<name>A0A0V1DSX8_TRIPS</name>
<reference evidence="1 2" key="1">
    <citation type="submission" date="2015-01" db="EMBL/GenBank/DDBJ databases">
        <title>Evolution of Trichinella species and genotypes.</title>
        <authorList>
            <person name="Korhonen P.K."/>
            <person name="Edoardo P."/>
            <person name="Giuseppe L.R."/>
            <person name="Gasser R.B."/>
        </authorList>
    </citation>
    <scope>NUCLEOTIDE SEQUENCE [LARGE SCALE GENOMIC DNA]</scope>
    <source>
        <strain evidence="1">ISS470</strain>
    </source>
</reference>
<gene>
    <name evidence="1" type="ORF">T4D_12425</name>
</gene>
<keyword evidence="2" id="KW-1185">Reference proteome</keyword>
<accession>A0A0V1DSX8</accession>